<organism evidence="16">
    <name type="scientific">Nothobranchius furzeri</name>
    <name type="common">Turquoise killifish</name>
    <dbReference type="NCBI Taxonomy" id="105023"/>
    <lineage>
        <taxon>Eukaryota</taxon>
        <taxon>Metazoa</taxon>
        <taxon>Chordata</taxon>
        <taxon>Craniata</taxon>
        <taxon>Vertebrata</taxon>
        <taxon>Euteleostomi</taxon>
        <taxon>Actinopterygii</taxon>
        <taxon>Neopterygii</taxon>
        <taxon>Teleostei</taxon>
        <taxon>Neoteleostei</taxon>
        <taxon>Acanthomorphata</taxon>
        <taxon>Ovalentaria</taxon>
        <taxon>Atherinomorphae</taxon>
        <taxon>Cyprinodontiformes</taxon>
        <taxon>Nothobranchiidae</taxon>
        <taxon>Nothobranchius</taxon>
    </lineage>
</organism>
<evidence type="ECO:0000256" key="14">
    <source>
        <dbReference type="SAM" id="MobiDB-lite"/>
    </source>
</evidence>
<keyword evidence="8 12" id="KW-0238">DNA-binding</keyword>
<dbReference type="PROSITE" id="PS50950">
    <property type="entry name" value="ZF_THAP"/>
    <property type="match status" value="1"/>
</dbReference>
<evidence type="ECO:0000256" key="9">
    <source>
        <dbReference type="ARBA" id="ARBA00023163"/>
    </source>
</evidence>
<evidence type="ECO:0000256" key="2">
    <source>
        <dbReference type="ARBA" id="ARBA00006177"/>
    </source>
</evidence>
<dbReference type="Pfam" id="PF05485">
    <property type="entry name" value="THAP"/>
    <property type="match status" value="1"/>
</dbReference>
<keyword evidence="9 13" id="KW-0804">Transcription</keyword>
<evidence type="ECO:0000259" key="15">
    <source>
        <dbReference type="PROSITE" id="PS50950"/>
    </source>
</evidence>
<dbReference type="SMART" id="SM00980">
    <property type="entry name" value="THAP"/>
    <property type="match status" value="1"/>
</dbReference>
<dbReference type="GO" id="GO:0043565">
    <property type="term" value="F:sequence-specific DNA binding"/>
    <property type="evidence" value="ECO:0007669"/>
    <property type="project" value="UniProtKB-UniRule"/>
</dbReference>
<dbReference type="InterPro" id="IPR038441">
    <property type="entry name" value="THAP_Znf_sf"/>
</dbReference>
<name>A0A1A8ANU8_NOTFU</name>
<dbReference type="Gene3D" id="6.20.210.20">
    <property type="entry name" value="THAP domain"/>
    <property type="match status" value="1"/>
</dbReference>
<keyword evidence="11 13" id="KW-0131">Cell cycle</keyword>
<comment type="similarity">
    <text evidence="2 13">Belongs to the THAP1 family.</text>
</comment>
<reference evidence="16" key="2">
    <citation type="submission" date="2016-06" db="EMBL/GenBank/DDBJ databases">
        <title>The genome of a short-lived fish provides insights into sex chromosome evolution and the genetic control of aging.</title>
        <authorList>
            <person name="Reichwald K."/>
            <person name="Felder M."/>
            <person name="Petzold A."/>
            <person name="Koch P."/>
            <person name="Groth M."/>
            <person name="Platzer M."/>
        </authorList>
    </citation>
    <scope>NUCLEOTIDE SEQUENCE</scope>
    <source>
        <tissue evidence="16">Brain</tissue>
    </source>
</reference>
<keyword evidence="7 13" id="KW-0175">Coiled coil</keyword>
<evidence type="ECO:0000256" key="4">
    <source>
        <dbReference type="ARBA" id="ARBA00022771"/>
    </source>
</evidence>
<evidence type="ECO:0000256" key="7">
    <source>
        <dbReference type="ARBA" id="ARBA00023054"/>
    </source>
</evidence>
<dbReference type="PANTHER" id="PTHR46600">
    <property type="entry name" value="THAP DOMAIN-CONTAINING"/>
    <property type="match status" value="1"/>
</dbReference>
<dbReference type="GO" id="GO:0008270">
    <property type="term" value="F:zinc ion binding"/>
    <property type="evidence" value="ECO:0007669"/>
    <property type="project" value="UniProtKB-KW"/>
</dbReference>
<keyword evidence="6 13" id="KW-0805">Transcription regulation</keyword>
<evidence type="ECO:0000256" key="3">
    <source>
        <dbReference type="ARBA" id="ARBA00022723"/>
    </source>
</evidence>
<evidence type="ECO:0000256" key="12">
    <source>
        <dbReference type="PROSITE-ProRule" id="PRU00309"/>
    </source>
</evidence>
<evidence type="ECO:0000313" key="16">
    <source>
        <dbReference type="EMBL" id="SBP55890.1"/>
    </source>
</evidence>
<dbReference type="EMBL" id="HADY01017405">
    <property type="protein sequence ID" value="SBP55890.1"/>
    <property type="molecule type" value="Transcribed_RNA"/>
</dbReference>
<evidence type="ECO:0000256" key="1">
    <source>
        <dbReference type="ARBA" id="ARBA00004642"/>
    </source>
</evidence>
<dbReference type="GO" id="GO:0001935">
    <property type="term" value="P:endothelial cell proliferation"/>
    <property type="evidence" value="ECO:0007669"/>
    <property type="project" value="UniProtKB-UniRule"/>
</dbReference>
<dbReference type="GO" id="GO:0005654">
    <property type="term" value="C:nucleoplasm"/>
    <property type="evidence" value="ECO:0007669"/>
    <property type="project" value="UniProtKB-SubCell"/>
</dbReference>
<keyword evidence="3" id="KW-0479">Metal-binding</keyword>
<dbReference type="AlphaFoldDB" id="A0A1A8ANU8"/>
<feature type="region of interest" description="Disordered" evidence="14">
    <location>
        <begin position="111"/>
        <end position="132"/>
    </location>
</feature>
<gene>
    <name evidence="16" type="primary">SI:CH73-389K6.1</name>
</gene>
<dbReference type="InterPro" id="IPR026516">
    <property type="entry name" value="THAP1/10"/>
</dbReference>
<evidence type="ECO:0000256" key="8">
    <source>
        <dbReference type="ARBA" id="ARBA00023125"/>
    </source>
</evidence>
<keyword evidence="10 13" id="KW-0539">Nucleus</keyword>
<evidence type="ECO:0000256" key="11">
    <source>
        <dbReference type="ARBA" id="ARBA00023306"/>
    </source>
</evidence>
<accession>A0A1A8ANU8</accession>
<evidence type="ECO:0000256" key="6">
    <source>
        <dbReference type="ARBA" id="ARBA00023015"/>
    </source>
</evidence>
<dbReference type="SUPFAM" id="SSF57716">
    <property type="entry name" value="Glucocorticoid receptor-like (DNA-binding domain)"/>
    <property type="match status" value="1"/>
</dbReference>
<reference evidence="16" key="1">
    <citation type="submission" date="2016-05" db="EMBL/GenBank/DDBJ databases">
        <authorList>
            <person name="Lavstsen T."/>
            <person name="Jespersen J.S."/>
        </authorList>
    </citation>
    <scope>NUCLEOTIDE SEQUENCE</scope>
    <source>
        <tissue evidence="16">Brain</tissue>
    </source>
</reference>
<evidence type="ECO:0000256" key="5">
    <source>
        <dbReference type="ARBA" id="ARBA00022833"/>
    </source>
</evidence>
<comment type="function">
    <text evidence="13">DNA-binding transcription regulator that regulates endothelial cell proliferation and G1/S cell-cycle progression. Specifically binds the 5'-[AT]NTNN[GT]GGCA[AGT]-3' core DNA sequence and acts by modulating expression of pRB-E2F cell-cycle target genes.</text>
</comment>
<evidence type="ECO:0000256" key="13">
    <source>
        <dbReference type="RuleBase" id="RU369073"/>
    </source>
</evidence>
<protein>
    <recommendedName>
        <fullName evidence="13">THAP domain-containing protein 1</fullName>
    </recommendedName>
</protein>
<dbReference type="InterPro" id="IPR006612">
    <property type="entry name" value="THAP_Znf"/>
</dbReference>
<keyword evidence="4 12" id="KW-0863">Zinc-finger</keyword>
<comment type="subcellular location">
    <subcellularLocation>
        <location evidence="1 13">Nucleus</location>
        <location evidence="1 13">Nucleoplasm</location>
    </subcellularLocation>
</comment>
<evidence type="ECO:0000256" key="10">
    <source>
        <dbReference type="ARBA" id="ARBA00023242"/>
    </source>
</evidence>
<dbReference type="GO" id="GO:0003700">
    <property type="term" value="F:DNA-binding transcription factor activity"/>
    <property type="evidence" value="ECO:0007669"/>
    <property type="project" value="UniProtKB-UniRule"/>
</dbReference>
<dbReference type="PANTHER" id="PTHR46600:SF1">
    <property type="entry name" value="THAP DOMAIN-CONTAINING PROTEIN 1"/>
    <property type="match status" value="1"/>
</dbReference>
<dbReference type="SMART" id="SM00692">
    <property type="entry name" value="DM3"/>
    <property type="match status" value="1"/>
</dbReference>
<proteinExistence type="inferred from homology"/>
<feature type="domain" description="THAP-type" evidence="15">
    <location>
        <begin position="1"/>
        <end position="82"/>
    </location>
</feature>
<keyword evidence="5" id="KW-0862">Zinc</keyword>
<sequence>MGKRCSIVGCNSTVGLHLLPLNLEIRRQWVRAIGVVENHKLSPDTRVCKRHFTRDSFSNVMEVELGYAGRLRLKSDAIPTIALQRPSQSLPRPSQRPTALLPRHYRDLRPKSEVSMQNNYHKQPKSTKESGCQTEFVISKSVPVQADLKPYRRSKATQSRAPGRSVSCDTRSLMEIPSPEILRASSTSLKRQRCAASASDPSFPLSESASTVSCASTCIEDCPDKDKNFSVPEQKLLGLFRNCPVCSSHCHVDTMTVGTVLRVTQCCSCCKHRKQWSSQPKVKIIAAGNLQL</sequence>